<accession>A0ABN1MMV2</accession>
<feature type="domain" description="HYR" evidence="2">
    <location>
        <begin position="549"/>
        <end position="636"/>
    </location>
</feature>
<feature type="domain" description="HYR" evidence="2">
    <location>
        <begin position="971"/>
        <end position="1047"/>
    </location>
</feature>
<name>A0ABN1MMV2_9FLAO</name>
<evidence type="ECO:0000256" key="1">
    <source>
        <dbReference type="ARBA" id="ARBA00022737"/>
    </source>
</evidence>
<dbReference type="InterPro" id="IPR026341">
    <property type="entry name" value="T9SS_type_B"/>
</dbReference>
<gene>
    <name evidence="3" type="ORF">GCM10009118_09800</name>
</gene>
<keyword evidence="4" id="KW-1185">Reference proteome</keyword>
<feature type="domain" description="HYR" evidence="2">
    <location>
        <begin position="887"/>
        <end position="970"/>
    </location>
</feature>
<proteinExistence type="predicted"/>
<dbReference type="Gene3D" id="2.60.120.260">
    <property type="entry name" value="Galactose-binding domain-like"/>
    <property type="match status" value="1"/>
</dbReference>
<dbReference type="Pfam" id="PF13585">
    <property type="entry name" value="CHU_C"/>
    <property type="match status" value="1"/>
</dbReference>
<evidence type="ECO:0000313" key="4">
    <source>
        <dbReference type="Proteomes" id="UP001501126"/>
    </source>
</evidence>
<dbReference type="PROSITE" id="PS50825">
    <property type="entry name" value="HYR"/>
    <property type="match status" value="6"/>
</dbReference>
<dbReference type="EMBL" id="BAAAFH010000003">
    <property type="protein sequence ID" value="GAA0874572.1"/>
    <property type="molecule type" value="Genomic_DNA"/>
</dbReference>
<dbReference type="Pfam" id="PF02494">
    <property type="entry name" value="HYR"/>
    <property type="match status" value="5"/>
</dbReference>
<comment type="caution">
    <text evidence="3">The sequence shown here is derived from an EMBL/GenBank/DDBJ whole genome shotgun (WGS) entry which is preliminary data.</text>
</comment>
<dbReference type="Proteomes" id="UP001501126">
    <property type="component" value="Unassembled WGS sequence"/>
</dbReference>
<reference evidence="3 4" key="1">
    <citation type="journal article" date="2019" name="Int. J. Syst. Evol. Microbiol.">
        <title>The Global Catalogue of Microorganisms (GCM) 10K type strain sequencing project: providing services to taxonomists for standard genome sequencing and annotation.</title>
        <authorList>
            <consortium name="The Broad Institute Genomics Platform"/>
            <consortium name="The Broad Institute Genome Sequencing Center for Infectious Disease"/>
            <person name="Wu L."/>
            <person name="Ma J."/>
        </authorList>
    </citation>
    <scope>NUCLEOTIDE SEQUENCE [LARGE SCALE GENOMIC DNA]</scope>
    <source>
        <strain evidence="3 4">JCM 16083</strain>
    </source>
</reference>
<evidence type="ECO:0000259" key="2">
    <source>
        <dbReference type="PROSITE" id="PS50825"/>
    </source>
</evidence>
<keyword evidence="1" id="KW-0677">Repeat</keyword>
<feature type="domain" description="HYR" evidence="2">
    <location>
        <begin position="208"/>
        <end position="296"/>
    </location>
</feature>
<dbReference type="PANTHER" id="PTHR24273:SF32">
    <property type="entry name" value="HYALIN"/>
    <property type="match status" value="1"/>
</dbReference>
<evidence type="ECO:0000313" key="3">
    <source>
        <dbReference type="EMBL" id="GAA0874572.1"/>
    </source>
</evidence>
<organism evidence="3 4">
    <name type="scientific">Wandonia haliotis</name>
    <dbReference type="NCBI Taxonomy" id="574963"/>
    <lineage>
        <taxon>Bacteria</taxon>
        <taxon>Pseudomonadati</taxon>
        <taxon>Bacteroidota</taxon>
        <taxon>Flavobacteriia</taxon>
        <taxon>Flavobacteriales</taxon>
        <taxon>Crocinitomicaceae</taxon>
        <taxon>Wandonia</taxon>
    </lineage>
</organism>
<dbReference type="InterPro" id="IPR003410">
    <property type="entry name" value="HYR_dom"/>
</dbReference>
<dbReference type="PANTHER" id="PTHR24273">
    <property type="entry name" value="FI04643P-RELATED"/>
    <property type="match status" value="1"/>
</dbReference>
<protein>
    <recommendedName>
        <fullName evidence="2">HYR domain-containing protein</fullName>
    </recommendedName>
</protein>
<sequence>MIMNVLTTSTMRINSFFKFAFCSFILFSTGIFSVSAQTVTLFSSDFEGASPEWTRDGVPGENSWVTGECAGNGPSSAGTFSAYITDGLIDPCGAVYTYTNSTSASSSIILSREVDAFCGTNLLLTFDYNIGGNPGDYGEVVYSTDGGTSWNVVSGSNLTLSGGWSSTSVSLPASLEGTTFDLGFRYTYDNSIIDLPPLAIDNVLLEATDIIDPVITCPLSDTVVTQTATCNGDIGEVWKRLITVSDNCTDSVDIVFTQTPLTHTLSGHLDNINVDLTAYDEAGNNTSCTVNIVLIDATAPTVSCPSDMNVNVDASCEYQVQDFSTLISPSDNCSATGDLVITQTPAPLTTLNGHGTMQAVQLTIEDEAGNQTNCNFDITLVDGINPSVTCPADQNVTADASCEAVRADYTGSIVVSDNCSALGDLTILQSPGIGGTVTADEVITITVTDEAGNNSQCTFNTTFVDATAPSVSCPVNQVVNSNASCDITVPDYTGSIIVTENCTAPADLVINQSPAPGATLSGAGIHPITITVTDEQGNSDQCNFSISAVDNTNPTISCPGDQTINLDANCQATLADFSGDVTVSDNCSAVADILISQTPASGTVLSGHGNTISITMEAEDEAGNTSDCQFNINLIDNIAPSILCTSSTITVSTDASCSYTVTDMAVNATATDNCTAQAAIIRTQSPAIGTSLAIGTHTITLFAEDENNNISQCDFTLEVEDNIDPVIASCAPNTTITADPDFCNGTLGDYRNLISVSDNCSPTVDLTITQSPVQGTVITANQNVTLTVMDVSGNSSVCSFNVGLVDATLPDVTCDATYTTTIVSNCDYPVPDLASVTSGTDNCTATANLVFSQVPAAGSLSSGTTNVTVSLTDESGNSGTCIVQVIADDTTPPVITCPGDQTEDIGTACTTSLNDYTSLAVVSDNCSGFTVSQLPAPGTNLITGHHPITLTAQDIAGNESTCTFELFIQENTAPQITCPSDIQSCDPTVTFTEPVGTDNCIAITTQTDTSDLGSGDDFPVGVTTLSYEVADSSGNIASCSFTVEIFNFPGQADAGTDLQLCDTISTVISATPPAQGTGEWTVFSGSGSFNNQFAPTTGVNNLSYGINKLVWTVSTAQCGNSSDTLVIEVFELPLPASTVDSVYACDLDFVQLTASQPSAGSGLWTSTSGNVVFSNPGSAITSASNLEQGWNEIVWSVSNGSCPVSRDTANVYRTEKATILTPSEDITLCLENNAITIEGNQPEASTSVRWYFIEGTAFISAPFEPITDLNEIRFGTNQLVYELKKHECPATRDTIAIIVEACSEYGDFPNMITPNGDGDNDVWVLNNLDAMHPECLVRVFNRWGNLVFESKGYSYNWDGTHKGEPLPMGTYYYTIEFNDEQDTVLKGTISIIY</sequence>
<feature type="domain" description="HYR" evidence="2">
    <location>
        <begin position="381"/>
        <end position="465"/>
    </location>
</feature>
<feature type="domain" description="HYR" evidence="2">
    <location>
        <begin position="720"/>
        <end position="806"/>
    </location>
</feature>
<dbReference type="NCBIfam" id="TIGR04131">
    <property type="entry name" value="Bac_Flav_CTERM"/>
    <property type="match status" value="1"/>
</dbReference>